<keyword evidence="2" id="KW-1185">Reference proteome</keyword>
<protein>
    <submittedName>
        <fullName evidence="1">Uncharacterized protein</fullName>
    </submittedName>
</protein>
<reference evidence="1 2" key="1">
    <citation type="submission" date="2015-09" db="EMBL/GenBank/DDBJ databases">
        <title>Draft genome sequence of Kouleothrix aurantiaca JCM 19913.</title>
        <authorList>
            <person name="Hemp J."/>
        </authorList>
    </citation>
    <scope>NUCLEOTIDE SEQUENCE [LARGE SCALE GENOMIC DNA]</scope>
    <source>
        <strain evidence="1 2">COM-B</strain>
    </source>
</reference>
<gene>
    <name evidence="1" type="ORF">SE17_40080</name>
</gene>
<evidence type="ECO:0000313" key="1">
    <source>
        <dbReference type="EMBL" id="KPV48064.1"/>
    </source>
</evidence>
<dbReference type="AlphaFoldDB" id="A0A0P9CYC4"/>
<dbReference type="EMBL" id="LJCR01002981">
    <property type="protein sequence ID" value="KPV48064.1"/>
    <property type="molecule type" value="Genomic_DNA"/>
</dbReference>
<sequence>IIHSEACIRALARQEAYDLKWPDRCNKCFGAGGAWSSFDPSPRGSRAPSLGPGTMTDFDTCECVNESRCPRCARHLEGPKYGLLRLRLQAAHGIERLLIRSHQAQVTVLLGRALYWRASAAFREDPNAWTWAGYHVADQLWNRIYQRSHRQTWPSKLLRPLQEVLEGDHVSSTTPCWYCGWAWGEKPGDARDPHTCECWMANWEAEQDEAQEWAERERDQRDFIGGATHLLMGLPGGPIPVRRIFGGLYRDSE</sequence>
<dbReference type="Proteomes" id="UP000050509">
    <property type="component" value="Unassembled WGS sequence"/>
</dbReference>
<organism evidence="1 2">
    <name type="scientific">Kouleothrix aurantiaca</name>
    <dbReference type="NCBI Taxonomy" id="186479"/>
    <lineage>
        <taxon>Bacteria</taxon>
        <taxon>Bacillati</taxon>
        <taxon>Chloroflexota</taxon>
        <taxon>Chloroflexia</taxon>
        <taxon>Chloroflexales</taxon>
        <taxon>Roseiflexineae</taxon>
        <taxon>Roseiflexaceae</taxon>
        <taxon>Kouleothrix</taxon>
    </lineage>
</organism>
<feature type="non-terminal residue" evidence="1">
    <location>
        <position position="1"/>
    </location>
</feature>
<evidence type="ECO:0000313" key="2">
    <source>
        <dbReference type="Proteomes" id="UP000050509"/>
    </source>
</evidence>
<accession>A0A0P9CYC4</accession>
<proteinExistence type="predicted"/>
<comment type="caution">
    <text evidence="1">The sequence shown here is derived from an EMBL/GenBank/DDBJ whole genome shotgun (WGS) entry which is preliminary data.</text>
</comment>
<feature type="non-terminal residue" evidence="1">
    <location>
        <position position="253"/>
    </location>
</feature>
<name>A0A0P9CYC4_9CHLR</name>